<evidence type="ECO:0000259" key="11">
    <source>
        <dbReference type="Pfam" id="PF21082"/>
    </source>
</evidence>
<evidence type="ECO:0000256" key="3">
    <source>
        <dbReference type="ARBA" id="ARBA00022475"/>
    </source>
</evidence>
<keyword evidence="8" id="KW-0175">Coiled coil</keyword>
<proteinExistence type="inferred from homology"/>
<feature type="domain" description="Mechanosensitive ion channel MscS" evidence="10">
    <location>
        <begin position="386"/>
        <end position="453"/>
    </location>
</feature>
<dbReference type="RefSeq" id="WP_329776858.1">
    <property type="nucleotide sequence ID" value="NZ_JAYDYW010000017.1"/>
</dbReference>
<keyword evidence="7" id="KW-0407">Ion channel</keyword>
<feature type="signal peptide" evidence="9">
    <location>
        <begin position="1"/>
        <end position="28"/>
    </location>
</feature>
<evidence type="ECO:0000256" key="2">
    <source>
        <dbReference type="ARBA" id="ARBA00008017"/>
    </source>
</evidence>
<dbReference type="InterPro" id="IPR049278">
    <property type="entry name" value="MS_channel_C"/>
</dbReference>
<comment type="subunit">
    <text evidence="7">Homoheptamer.</text>
</comment>
<dbReference type="SUPFAM" id="SSF82861">
    <property type="entry name" value="Mechanosensitive channel protein MscS (YggB), transmembrane region"/>
    <property type="match status" value="1"/>
</dbReference>
<keyword evidence="4 7" id="KW-0812">Transmembrane</keyword>
<keyword evidence="7" id="KW-0406">Ion transport</keyword>
<comment type="similarity">
    <text evidence="2 7">Belongs to the MscS (TC 1.A.23) family.</text>
</comment>
<keyword evidence="9" id="KW-0732">Signal</keyword>
<comment type="caution">
    <text evidence="12">The sequence shown here is derived from an EMBL/GenBank/DDBJ whole genome shotgun (WGS) entry which is preliminary data.</text>
</comment>
<dbReference type="InterPro" id="IPR006685">
    <property type="entry name" value="MscS_channel_2nd"/>
</dbReference>
<reference evidence="13" key="1">
    <citation type="submission" date="2023-07" db="EMBL/GenBank/DDBJ databases">
        <title>Draft genome sequence of Agarivorans aestuarii strain ZMCS4, a CAZymes producing bacteria isolated from the marine brown algae Clodostephus spongiosus.</title>
        <authorList>
            <person name="Lorente B."/>
            <person name="Cabral C."/>
            <person name="Frias J."/>
            <person name="Faria J."/>
            <person name="Toubarro D."/>
        </authorList>
    </citation>
    <scope>NUCLEOTIDE SEQUENCE [LARGE SCALE GENOMIC DNA]</scope>
    <source>
        <strain evidence="13">ZMCS4</strain>
    </source>
</reference>
<keyword evidence="7" id="KW-0997">Cell inner membrane</keyword>
<evidence type="ECO:0000256" key="9">
    <source>
        <dbReference type="SAM" id="SignalP"/>
    </source>
</evidence>
<dbReference type="EMBL" id="JAYDYW010000017">
    <property type="protein sequence ID" value="MEE1676134.1"/>
    <property type="molecule type" value="Genomic_DNA"/>
</dbReference>
<gene>
    <name evidence="12" type="ORF">SNR37_001461</name>
</gene>
<dbReference type="InterPro" id="IPR045275">
    <property type="entry name" value="MscS_archaea/bacteria_type"/>
</dbReference>
<dbReference type="Pfam" id="PF00924">
    <property type="entry name" value="MS_channel_2nd"/>
    <property type="match status" value="1"/>
</dbReference>
<feature type="transmembrane region" description="Helical" evidence="7">
    <location>
        <begin position="298"/>
        <end position="316"/>
    </location>
</feature>
<evidence type="ECO:0000256" key="6">
    <source>
        <dbReference type="ARBA" id="ARBA00023136"/>
    </source>
</evidence>
<keyword evidence="13" id="KW-1185">Reference proteome</keyword>
<dbReference type="PANTHER" id="PTHR30221">
    <property type="entry name" value="SMALL-CONDUCTANCE MECHANOSENSITIVE CHANNEL"/>
    <property type="match status" value="1"/>
</dbReference>
<keyword evidence="3" id="KW-1003">Cell membrane</keyword>
<evidence type="ECO:0000313" key="13">
    <source>
        <dbReference type="Proteomes" id="UP001310248"/>
    </source>
</evidence>
<keyword evidence="7" id="KW-0813">Transport</keyword>
<dbReference type="InterPro" id="IPR011066">
    <property type="entry name" value="MscS_channel_C_sf"/>
</dbReference>
<evidence type="ECO:0000313" key="12">
    <source>
        <dbReference type="EMBL" id="MEE1676134.1"/>
    </source>
</evidence>
<comment type="caution">
    <text evidence="7">Lacks conserved residue(s) required for the propagation of feature annotation.</text>
</comment>
<dbReference type="SUPFAM" id="SSF82689">
    <property type="entry name" value="Mechanosensitive channel protein MscS (YggB), C-terminal domain"/>
    <property type="match status" value="1"/>
</dbReference>
<name>A0ABU7GAD3_9ALTE</name>
<feature type="coiled-coil region" evidence="8">
    <location>
        <begin position="36"/>
        <end position="63"/>
    </location>
</feature>
<comment type="function">
    <text evidence="7">Mechanosensitive channel that participates in the regulation of osmotic pressure changes within the cell, opening in response to stretch forces in the membrane lipid bilayer, without the need for other proteins. Contributes to normal resistance to hypoosmotic shock. Forms an ion channel of 1.0 nanosiemens conductance with a slight preference for anions.</text>
</comment>
<evidence type="ECO:0000256" key="5">
    <source>
        <dbReference type="ARBA" id="ARBA00022989"/>
    </source>
</evidence>
<dbReference type="SUPFAM" id="SSF50182">
    <property type="entry name" value="Sm-like ribonucleoproteins"/>
    <property type="match status" value="1"/>
</dbReference>
<evidence type="ECO:0000256" key="8">
    <source>
        <dbReference type="SAM" id="Coils"/>
    </source>
</evidence>
<feature type="domain" description="Mechanosensitive ion channel MscS C-terminal" evidence="11">
    <location>
        <begin position="460"/>
        <end position="542"/>
    </location>
</feature>
<dbReference type="PANTHER" id="PTHR30221:SF1">
    <property type="entry name" value="SMALL-CONDUCTANCE MECHANOSENSITIVE CHANNEL"/>
    <property type="match status" value="1"/>
</dbReference>
<dbReference type="Pfam" id="PF21082">
    <property type="entry name" value="MS_channel_3rd"/>
    <property type="match status" value="1"/>
</dbReference>
<dbReference type="InterPro" id="IPR010920">
    <property type="entry name" value="LSM_dom_sf"/>
</dbReference>
<dbReference type="Gene3D" id="3.30.70.100">
    <property type="match status" value="1"/>
</dbReference>
<protein>
    <recommendedName>
        <fullName evidence="7">Small-conductance mechanosensitive channel</fullName>
    </recommendedName>
</protein>
<evidence type="ECO:0000256" key="1">
    <source>
        <dbReference type="ARBA" id="ARBA00004651"/>
    </source>
</evidence>
<dbReference type="Proteomes" id="UP001310248">
    <property type="component" value="Unassembled WGS sequence"/>
</dbReference>
<keyword evidence="5 7" id="KW-1133">Transmembrane helix</keyword>
<evidence type="ECO:0000256" key="4">
    <source>
        <dbReference type="ARBA" id="ARBA00022692"/>
    </source>
</evidence>
<organism evidence="12 13">
    <name type="scientific">Agarivorans aestuarii</name>
    <dbReference type="NCBI Taxonomy" id="1563703"/>
    <lineage>
        <taxon>Bacteria</taxon>
        <taxon>Pseudomonadati</taxon>
        <taxon>Pseudomonadota</taxon>
        <taxon>Gammaproteobacteria</taxon>
        <taxon>Alteromonadales</taxon>
        <taxon>Alteromonadaceae</taxon>
        <taxon>Agarivorans</taxon>
    </lineage>
</organism>
<dbReference type="InterPro" id="IPR023408">
    <property type="entry name" value="MscS_beta-dom_sf"/>
</dbReference>
<dbReference type="Gene3D" id="2.30.30.60">
    <property type="match status" value="1"/>
</dbReference>
<accession>A0ABU7GAD3</accession>
<comment type="subcellular location">
    <subcellularLocation>
        <location evidence="7">Cell inner membrane</location>
        <topology evidence="7">Multi-pass membrane protein</topology>
    </subcellularLocation>
    <subcellularLocation>
        <location evidence="1">Cell membrane</location>
        <topology evidence="1">Multi-pass membrane protein</topology>
    </subcellularLocation>
</comment>
<feature type="transmembrane region" description="Helical" evidence="7">
    <location>
        <begin position="337"/>
        <end position="360"/>
    </location>
</feature>
<evidence type="ECO:0000259" key="10">
    <source>
        <dbReference type="Pfam" id="PF00924"/>
    </source>
</evidence>
<keyword evidence="6 7" id="KW-0472">Membrane</keyword>
<evidence type="ECO:0000256" key="7">
    <source>
        <dbReference type="RuleBase" id="RU369025"/>
    </source>
</evidence>
<dbReference type="Gene3D" id="1.10.287.1260">
    <property type="match status" value="1"/>
</dbReference>
<sequence length="563" mass="62931">MLKELTRCCSALLLGALLVCAPITSAMAADSGSDQATLLLEKYQRQQERIEKIRANIDQVSSIEQAAISHRLLERHLHAFETINQLSQYLIEQKALGLADEQVLAQVEQIIAQNNQDLVNGIEKQQAEFNKAYSEEEADSIKAFQLYIEHLASSDLIYTAMVQQIANQRALGFSAEVEKQYLIDRLYTRAESFSGMVGLVGKKREELGKLIKITPDDQSLKDQLAVVTEQLAVAGESFKLTVSLLTQMGFDASFYQQTLLKLGGQITTDVLDVDILGGIAKRWLERLTEYFVEHGGEWIFKLFLLVAIYYIFRSLSRLVRKLMTKSLDSSKLNLSSLMKDMIISSVARVVIIIGILFALAQVGISLAPILAGLGVAGFIIGFALQDTLGNFAAGLMILIYRPYDVGDMVEVGGGVFGKVKSMNLVSTTILTIDNQTLVIPNSKIWGDVIKNVTAQKLRRVDLVFGIGYSDDIEKAEAVLNELLEKHPMVLPEPEPTVKLHVLNESSVDFIVRPWVKTDDYWDVYWDITREVKMRFDRDGISIPFPQRDVHFYPATSEAAQIEK</sequence>
<dbReference type="InterPro" id="IPR011014">
    <property type="entry name" value="MscS_channel_TM-2"/>
</dbReference>
<feature type="chain" id="PRO_5045648262" description="Small-conductance mechanosensitive channel" evidence="9">
    <location>
        <begin position="29"/>
        <end position="563"/>
    </location>
</feature>